<gene>
    <name evidence="2" type="ORF">ACFVZC_13615</name>
</gene>
<keyword evidence="2" id="KW-0121">Carboxypeptidase</keyword>
<protein>
    <submittedName>
        <fullName evidence="2">M14 family zinc carboxypeptidase</fullName>
    </submittedName>
</protein>
<dbReference type="SUPFAM" id="SSF53187">
    <property type="entry name" value="Zn-dependent exopeptidases"/>
    <property type="match status" value="1"/>
</dbReference>
<keyword evidence="2" id="KW-0645">Protease</keyword>
<dbReference type="InterPro" id="IPR000834">
    <property type="entry name" value="Peptidase_M14"/>
</dbReference>
<name>A0ABW6Q5F1_9ACTN</name>
<dbReference type="RefSeq" id="WP_388234576.1">
    <property type="nucleotide sequence ID" value="NZ_JBHVZQ010000009.1"/>
</dbReference>
<sequence>MDRYLTVADVSESARRLVSRFPGTCRLRRVGASREGRPIEMLSVGHGPHHVLVVARPHPDEPVGGVTALALAERVARGGRPVAATDPALVTWDIVLCLDPDGAALSEGVEEATAGPGHTLGNYYRSAFRPVAAEQPEWAPIVPRHLPESQALFDVIDGLRPFIQCSLHSVEAGGSWTQLTRDLPGLAVPFRTSAAELSIPVQHGTFDALYWENPGPGIHVLPPPEGTGRLAAGSENIGLSTWCAPQRYGGVTAIVEVPMWASDMAGDLSPHPEAAHVLRDLSRLVRDGGEQVTAIFDKARGFLPPAEASAPVRVLEWMADDLYDLVADSWAPLARQAADAPHRLTTSQVCALDVVARRQPLRAAGLLLRLLAASDDAAAPGLHRELDALFTTWCEDFEKSLRLRWVPVAHQVEHHARVVVAAAGSALTALG</sequence>
<keyword evidence="3" id="KW-1185">Reference proteome</keyword>
<dbReference type="EMBL" id="JBHVZQ010000009">
    <property type="protein sequence ID" value="MFF1274430.1"/>
    <property type="molecule type" value="Genomic_DNA"/>
</dbReference>
<feature type="domain" description="Peptidase M14" evidence="1">
    <location>
        <begin position="14"/>
        <end position="107"/>
    </location>
</feature>
<accession>A0ABW6Q5F1</accession>
<organism evidence="2 3">
    <name type="scientific">Streptomyces marokkonensis</name>
    <dbReference type="NCBI Taxonomy" id="324855"/>
    <lineage>
        <taxon>Bacteria</taxon>
        <taxon>Bacillati</taxon>
        <taxon>Actinomycetota</taxon>
        <taxon>Actinomycetes</taxon>
        <taxon>Kitasatosporales</taxon>
        <taxon>Streptomycetaceae</taxon>
        <taxon>Streptomyces</taxon>
    </lineage>
</organism>
<keyword evidence="2" id="KW-0378">Hydrolase</keyword>
<reference evidence="2 3" key="1">
    <citation type="submission" date="2024-09" db="EMBL/GenBank/DDBJ databases">
        <title>The Natural Products Discovery Center: Release of the First 8490 Sequenced Strains for Exploring Actinobacteria Biosynthetic Diversity.</title>
        <authorList>
            <person name="Kalkreuter E."/>
            <person name="Kautsar S.A."/>
            <person name="Yang D."/>
            <person name="Bader C.D."/>
            <person name="Teijaro C.N."/>
            <person name="Fluegel L."/>
            <person name="Davis C.M."/>
            <person name="Simpson J.R."/>
            <person name="Lauterbach L."/>
            <person name="Steele A.D."/>
            <person name="Gui C."/>
            <person name="Meng S."/>
            <person name="Li G."/>
            <person name="Viehrig K."/>
            <person name="Ye F."/>
            <person name="Su P."/>
            <person name="Kiefer A.F."/>
            <person name="Nichols A."/>
            <person name="Cepeda A.J."/>
            <person name="Yan W."/>
            <person name="Fan B."/>
            <person name="Jiang Y."/>
            <person name="Adhikari A."/>
            <person name="Zheng C.-J."/>
            <person name="Schuster L."/>
            <person name="Cowan T.M."/>
            <person name="Smanski M.J."/>
            <person name="Chevrette M.G."/>
            <person name="De Carvalho L.P.S."/>
            <person name="Shen B."/>
        </authorList>
    </citation>
    <scope>NUCLEOTIDE SEQUENCE [LARGE SCALE GENOMIC DNA]</scope>
    <source>
        <strain evidence="2 3">NPDC058328</strain>
    </source>
</reference>
<evidence type="ECO:0000259" key="1">
    <source>
        <dbReference type="Pfam" id="PF00246"/>
    </source>
</evidence>
<comment type="caution">
    <text evidence="2">The sequence shown here is derived from an EMBL/GenBank/DDBJ whole genome shotgun (WGS) entry which is preliminary data.</text>
</comment>
<proteinExistence type="predicted"/>
<dbReference type="Proteomes" id="UP001601627">
    <property type="component" value="Unassembled WGS sequence"/>
</dbReference>
<evidence type="ECO:0000313" key="3">
    <source>
        <dbReference type="Proteomes" id="UP001601627"/>
    </source>
</evidence>
<dbReference type="Pfam" id="PF00246">
    <property type="entry name" value="Peptidase_M14"/>
    <property type="match status" value="1"/>
</dbReference>
<evidence type="ECO:0000313" key="2">
    <source>
        <dbReference type="EMBL" id="MFF1274430.1"/>
    </source>
</evidence>
<dbReference type="Gene3D" id="3.40.630.10">
    <property type="entry name" value="Zn peptidases"/>
    <property type="match status" value="1"/>
</dbReference>
<dbReference type="GO" id="GO:0004180">
    <property type="term" value="F:carboxypeptidase activity"/>
    <property type="evidence" value="ECO:0007669"/>
    <property type="project" value="UniProtKB-KW"/>
</dbReference>